<proteinExistence type="predicted"/>
<sequence length="63" mass="7226">MLDGDISSDEKSKPTPISLRRSARKRHAGDDNDEVEKKKQKPSDEKVYARLTVNHPVIFILHQ</sequence>
<evidence type="ECO:0000256" key="1">
    <source>
        <dbReference type="SAM" id="MobiDB-lite"/>
    </source>
</evidence>
<comment type="caution">
    <text evidence="2">The sequence shown here is derived from an EMBL/GenBank/DDBJ whole genome shotgun (WGS) entry which is preliminary data.</text>
</comment>
<dbReference type="EMBL" id="CAWYQH010000068">
    <property type="protein sequence ID" value="CAK8680536.1"/>
    <property type="molecule type" value="Genomic_DNA"/>
</dbReference>
<accession>A0ABP0FMG0</accession>
<evidence type="ECO:0000313" key="2">
    <source>
        <dbReference type="EMBL" id="CAK8680536.1"/>
    </source>
</evidence>
<reference evidence="2 3" key="1">
    <citation type="submission" date="2024-02" db="EMBL/GenBank/DDBJ databases">
        <authorList>
            <person name="Daric V."/>
            <person name="Darras S."/>
        </authorList>
    </citation>
    <scope>NUCLEOTIDE SEQUENCE [LARGE SCALE GENOMIC DNA]</scope>
</reference>
<organism evidence="2 3">
    <name type="scientific">Clavelina lepadiformis</name>
    <name type="common">Light-bulb sea squirt</name>
    <name type="synonym">Ascidia lepadiformis</name>
    <dbReference type="NCBI Taxonomy" id="159417"/>
    <lineage>
        <taxon>Eukaryota</taxon>
        <taxon>Metazoa</taxon>
        <taxon>Chordata</taxon>
        <taxon>Tunicata</taxon>
        <taxon>Ascidiacea</taxon>
        <taxon>Aplousobranchia</taxon>
        <taxon>Clavelinidae</taxon>
        <taxon>Clavelina</taxon>
    </lineage>
</organism>
<gene>
    <name evidence="2" type="ORF">CVLEPA_LOCUS10781</name>
</gene>
<dbReference type="Proteomes" id="UP001642483">
    <property type="component" value="Unassembled WGS sequence"/>
</dbReference>
<evidence type="ECO:0000313" key="3">
    <source>
        <dbReference type="Proteomes" id="UP001642483"/>
    </source>
</evidence>
<protein>
    <submittedName>
        <fullName evidence="2">Uncharacterized protein</fullName>
    </submittedName>
</protein>
<feature type="region of interest" description="Disordered" evidence="1">
    <location>
        <begin position="1"/>
        <end position="47"/>
    </location>
</feature>
<keyword evidence="3" id="KW-1185">Reference proteome</keyword>
<name>A0ABP0FMG0_CLALP</name>
<feature type="compositionally biased region" description="Basic and acidic residues" evidence="1">
    <location>
        <begin position="35"/>
        <end position="47"/>
    </location>
</feature>